<evidence type="ECO:0000256" key="1">
    <source>
        <dbReference type="SAM" id="SignalP"/>
    </source>
</evidence>
<dbReference type="EMBL" id="DXAM01000017">
    <property type="protein sequence ID" value="HJA03441.1"/>
    <property type="molecule type" value="Genomic_DNA"/>
</dbReference>
<reference evidence="2" key="2">
    <citation type="submission" date="2021-04" db="EMBL/GenBank/DDBJ databases">
        <authorList>
            <person name="Gilroy R."/>
        </authorList>
    </citation>
    <scope>NUCLEOTIDE SEQUENCE</scope>
    <source>
        <strain evidence="2">ChiHjej8B7-3636</strain>
    </source>
</reference>
<name>A0A9D2H4U2_9MICO</name>
<comment type="caution">
    <text evidence="2">The sequence shown here is derived from an EMBL/GenBank/DDBJ whole genome shotgun (WGS) entry which is preliminary data.</text>
</comment>
<dbReference type="Proteomes" id="UP000824220">
    <property type="component" value="Unassembled WGS sequence"/>
</dbReference>
<dbReference type="Gene3D" id="3.10.50.40">
    <property type="match status" value="1"/>
</dbReference>
<dbReference type="GO" id="GO:0003755">
    <property type="term" value="F:peptidyl-prolyl cis-trans isomerase activity"/>
    <property type="evidence" value="ECO:0007669"/>
    <property type="project" value="InterPro"/>
</dbReference>
<evidence type="ECO:0008006" key="4">
    <source>
        <dbReference type="Google" id="ProtNLM"/>
    </source>
</evidence>
<sequence>MRKTTAVASVLGLAALALVGCSAAPETPETCGRTGDSALSAVDVSGDFGPDMTVDAPAGFRSAVPEVSDIEVGDGPVIASMDQAVAFDVLFVDPASGAKIPLWDAPGSLTRIATPAAVSQQMLPAIEDALTCASEGSRIVASLGEEGVTADFGQQLQSVLQQVAQSTSDEPVEAPALDSVLLVIEVNRVLPAAADGSAVYNAAFGMPSVVRDPDGVPGISVPVADAPSEQTTQTLLKGDGPRIAENDAVTVQYTNVSWSSRSVTTSTWESGAPETSTVAELPEGFAEALEGATVGSQVLTVVPGESGDATVSVIDVLGAVPAA</sequence>
<dbReference type="SUPFAM" id="SSF54534">
    <property type="entry name" value="FKBP-like"/>
    <property type="match status" value="1"/>
</dbReference>
<accession>A0A9D2H4U2</accession>
<dbReference type="InterPro" id="IPR046357">
    <property type="entry name" value="PPIase_dom_sf"/>
</dbReference>
<feature type="signal peptide" evidence="1">
    <location>
        <begin position="1"/>
        <end position="23"/>
    </location>
</feature>
<proteinExistence type="predicted"/>
<reference evidence="2" key="1">
    <citation type="journal article" date="2021" name="PeerJ">
        <title>Extensive microbial diversity within the chicken gut microbiome revealed by metagenomics and culture.</title>
        <authorList>
            <person name="Gilroy R."/>
            <person name="Ravi A."/>
            <person name="Getino M."/>
            <person name="Pursley I."/>
            <person name="Horton D.L."/>
            <person name="Alikhan N.F."/>
            <person name="Baker D."/>
            <person name="Gharbi K."/>
            <person name="Hall N."/>
            <person name="Watson M."/>
            <person name="Adriaenssens E.M."/>
            <person name="Foster-Nyarko E."/>
            <person name="Jarju S."/>
            <person name="Secka A."/>
            <person name="Antonio M."/>
            <person name="Oren A."/>
            <person name="Chaudhuri R.R."/>
            <person name="La Ragione R."/>
            <person name="Hildebrand F."/>
            <person name="Pallen M.J."/>
        </authorList>
    </citation>
    <scope>NUCLEOTIDE SEQUENCE</scope>
    <source>
        <strain evidence="2">ChiHjej8B7-3636</strain>
    </source>
</reference>
<dbReference type="PROSITE" id="PS51257">
    <property type="entry name" value="PROKAR_LIPOPROTEIN"/>
    <property type="match status" value="1"/>
</dbReference>
<protein>
    <recommendedName>
        <fullName evidence="4">Peptidylprolyl isomerase</fullName>
    </recommendedName>
</protein>
<evidence type="ECO:0000313" key="2">
    <source>
        <dbReference type="EMBL" id="HJA03441.1"/>
    </source>
</evidence>
<keyword evidence="1" id="KW-0732">Signal</keyword>
<feature type="chain" id="PRO_5039699921" description="Peptidylprolyl isomerase" evidence="1">
    <location>
        <begin position="24"/>
        <end position="323"/>
    </location>
</feature>
<evidence type="ECO:0000313" key="3">
    <source>
        <dbReference type="Proteomes" id="UP000824220"/>
    </source>
</evidence>
<dbReference type="AlphaFoldDB" id="A0A9D2H4U2"/>
<organism evidence="2 3">
    <name type="scientific">Candidatus Microbacterium stercoravium</name>
    <dbReference type="NCBI Taxonomy" id="2838697"/>
    <lineage>
        <taxon>Bacteria</taxon>
        <taxon>Bacillati</taxon>
        <taxon>Actinomycetota</taxon>
        <taxon>Actinomycetes</taxon>
        <taxon>Micrococcales</taxon>
        <taxon>Microbacteriaceae</taxon>
        <taxon>Microbacterium</taxon>
    </lineage>
</organism>
<gene>
    <name evidence="2" type="ORF">H9800_01080</name>
</gene>